<dbReference type="AlphaFoldDB" id="A0A3N2SD69"/>
<comment type="caution">
    <text evidence="1">The sequence shown here is derived from an EMBL/GenBank/DDBJ whole genome shotgun (WGS) entry which is preliminary data.</text>
</comment>
<evidence type="ECO:0000313" key="2">
    <source>
        <dbReference type="Proteomes" id="UP000268051"/>
    </source>
</evidence>
<dbReference type="OrthoDB" id="3781969at2"/>
<dbReference type="EMBL" id="RHFN01000002">
    <property type="protein sequence ID" value="ROU17653.1"/>
    <property type="molecule type" value="Genomic_DNA"/>
</dbReference>
<proteinExistence type="predicted"/>
<gene>
    <name evidence="1" type="ORF">EB837_02160</name>
</gene>
<reference evidence="1 2" key="1">
    <citation type="submission" date="2018-10" db="EMBL/GenBank/DDBJ databases">
        <title>Horizontal transference of carbapenem resistance between Klebsiella pneumoniae and Kluyvera ascorbata during abdominal infection: a case report.</title>
        <authorList>
            <person name="Raro O.H.F."/>
            <person name="Lima-Morales D."/>
            <person name="Barth A.L."/>
            <person name="Paim T.G.S."/>
            <person name="Mott M.P."/>
            <person name="Riche C.V.W."/>
            <person name="Teixeira U.F."/>
            <person name="Waechter F."/>
            <person name="Dias C.A.G."/>
        </authorList>
    </citation>
    <scope>NUCLEOTIDE SEQUENCE [LARGE SCALE GENOMIC DNA]</scope>
    <source>
        <strain evidence="1 2">OT2</strain>
    </source>
</reference>
<name>A0A3N2SD69_9ENTR</name>
<dbReference type="RefSeq" id="WP_123650180.1">
    <property type="nucleotide sequence ID" value="NZ_RHFN01000002.1"/>
</dbReference>
<evidence type="ECO:0000313" key="1">
    <source>
        <dbReference type="EMBL" id="ROU17653.1"/>
    </source>
</evidence>
<sequence length="119" mass="13897">MEYEVDNLLNELSQIDGILRVAVINNINKKIERGINMDDKCDSLVQAMSDVVRANVKYSRLSSRRNEIDDILITYCDEIHLLKPIIRNARFFIYISILRDANIALTRLKLNEKLKVYLK</sequence>
<dbReference type="Proteomes" id="UP000268051">
    <property type="component" value="Unassembled WGS sequence"/>
</dbReference>
<organism evidence="1 2">
    <name type="scientific">Kluyvera ascorbata</name>
    <dbReference type="NCBI Taxonomy" id="51288"/>
    <lineage>
        <taxon>Bacteria</taxon>
        <taxon>Pseudomonadati</taxon>
        <taxon>Pseudomonadota</taxon>
        <taxon>Gammaproteobacteria</taxon>
        <taxon>Enterobacterales</taxon>
        <taxon>Enterobacteriaceae</taxon>
        <taxon>Kluyvera</taxon>
    </lineage>
</organism>
<protein>
    <submittedName>
        <fullName evidence="1">Uncharacterized protein</fullName>
    </submittedName>
</protein>
<accession>A0A3N2SD69</accession>